<accession>A0A095XXC1</accession>
<comment type="caution">
    <text evidence="3">The sequence shown here is derived from an EMBL/GenBank/DDBJ whole genome shotgun (WGS) entry which is preliminary data.</text>
</comment>
<evidence type="ECO:0000313" key="4">
    <source>
        <dbReference type="Proteomes" id="UP000029640"/>
    </source>
</evidence>
<feature type="domain" description="Primase C-terminal 2" evidence="2">
    <location>
        <begin position="242"/>
        <end position="323"/>
    </location>
</feature>
<dbReference type="eggNOG" id="COG3378">
    <property type="taxonomic scope" value="Bacteria"/>
</dbReference>
<dbReference type="Proteomes" id="UP000029640">
    <property type="component" value="Unassembled WGS sequence"/>
</dbReference>
<dbReference type="Pfam" id="PF08707">
    <property type="entry name" value="PriCT_2"/>
    <property type="match status" value="1"/>
</dbReference>
<dbReference type="STRING" id="1265313.HRUBRA_01052"/>
<evidence type="ECO:0000256" key="1">
    <source>
        <dbReference type="SAM" id="MobiDB-lite"/>
    </source>
</evidence>
<protein>
    <submittedName>
        <fullName evidence="3">Putative regulatory prophage protein</fullName>
    </submittedName>
</protein>
<dbReference type="InterPro" id="IPR027417">
    <property type="entry name" value="P-loop_NTPase"/>
</dbReference>
<feature type="region of interest" description="Disordered" evidence="1">
    <location>
        <begin position="325"/>
        <end position="352"/>
    </location>
</feature>
<name>A0A095XXC1_9GAMM</name>
<dbReference type="HOGENOM" id="CLU_405857_0_0_6"/>
<keyword evidence="4" id="KW-1185">Reference proteome</keyword>
<dbReference type="CDD" id="cd01125">
    <property type="entry name" value="RepA_RSF1010_like"/>
    <property type="match status" value="1"/>
</dbReference>
<dbReference type="InterPro" id="IPR038724">
    <property type="entry name" value="RepA"/>
</dbReference>
<dbReference type="InterPro" id="IPR014819">
    <property type="entry name" value="PriCT_2"/>
</dbReference>
<organism evidence="3 4">
    <name type="scientific">Pseudohaliea rubra DSM 19751</name>
    <dbReference type="NCBI Taxonomy" id="1265313"/>
    <lineage>
        <taxon>Bacteria</taxon>
        <taxon>Pseudomonadati</taxon>
        <taxon>Pseudomonadota</taxon>
        <taxon>Gammaproteobacteria</taxon>
        <taxon>Cellvibrionales</taxon>
        <taxon>Halieaceae</taxon>
        <taxon>Pseudohaliea</taxon>
    </lineage>
</organism>
<reference evidence="3 4" key="1">
    <citation type="journal article" date="2014" name="Genome Announc.">
        <title>Genome Sequence of Gammaproteobacterial Pseudohaliea rubra Type Strain DSM 19751, Isolated from Coastal Seawater of the Mediterranean Sea.</title>
        <authorList>
            <person name="Spring S."/>
            <person name="Fiebig A."/>
            <person name="Riedel T."/>
            <person name="Goker M."/>
            <person name="Klenk H.P."/>
        </authorList>
    </citation>
    <scope>NUCLEOTIDE SEQUENCE [LARGE SCALE GENOMIC DNA]</scope>
    <source>
        <strain evidence="3 4">DSM 19751</strain>
    </source>
</reference>
<sequence length="677" mass="74520">MKVSSNKSNYQQYLRHGIQRENIPLILQRINRWVVWKALTFKPCGKFDKVPVNTYNGRKINSLDPDNWLSFEEAYEAYAKNLCDGIGLVLSGDPVTTDEHGRPLHLVGVDLDQIDRNMSEAKAIRDSIGSYSELSPSLKGARVFALTREHIRGGNAGDGRELYGSKRFLTVTGIRGKGKIIDATEILVQLEKEWFHGKHHESNVVSLKPSLMDRCAAKHGGTVNNRLMGRDWSETKENIARIKQALAVVPPDLPYDGWRDILWSVSSLDWECGRKLLLDWSKGSDKHWESEGGAEEAETALQHVLSSFDPSRGISIGTLFHHARENGWQPPGSAESQPMLATQTQREEKPSERFQLLTPEQLRALPPMDWLVKGLLPSQGVAAIYGAPGSGKTFVALDLALTLSEGVGNWFELKCKQAFVTYIALEGHAGIAKRVAAWASHNNNAPVEARFVLSALDLRRPEHVSALVDAIPQSEGVPAAIFIDTLNQAAPGADENSSSDMGLLMAAANRISRDIGALVILVHHTGKDADRGLRGHSSMNAAVDTAILVEKKNAVRRWRVTKSKDGDGDIEHWFDLKVCSVGSDSDGLPETSCVVQSISAAETVKKPKGTNQLKIWEAIKAELVLVDRLPCDRALEIAKCSLHNIESRQRSGRAKQTLDGLVAGGHLKRNDGRVYLP</sequence>
<dbReference type="eggNOG" id="COG3598">
    <property type="taxonomic scope" value="Bacteria"/>
</dbReference>
<dbReference type="eggNOG" id="COG4983">
    <property type="taxonomic scope" value="Bacteria"/>
</dbReference>
<dbReference type="PATRIC" id="fig|1265313.6.peg.1037"/>
<dbReference type="Pfam" id="PF13481">
    <property type="entry name" value="AAA_25"/>
    <property type="match status" value="1"/>
</dbReference>
<dbReference type="RefSeq" id="WP_144244384.1">
    <property type="nucleotide sequence ID" value="NZ_KN234752.1"/>
</dbReference>
<evidence type="ECO:0000259" key="2">
    <source>
        <dbReference type="Pfam" id="PF08707"/>
    </source>
</evidence>
<dbReference type="SUPFAM" id="SSF52540">
    <property type="entry name" value="P-loop containing nucleoside triphosphate hydrolases"/>
    <property type="match status" value="1"/>
</dbReference>
<gene>
    <name evidence="3" type="ORF">HRUBRA_01052</name>
</gene>
<dbReference type="OrthoDB" id="784829at2"/>
<dbReference type="GO" id="GO:0016817">
    <property type="term" value="F:hydrolase activity, acting on acid anhydrides"/>
    <property type="evidence" value="ECO:0007669"/>
    <property type="project" value="InterPro"/>
</dbReference>
<proteinExistence type="predicted"/>
<feature type="compositionally biased region" description="Polar residues" evidence="1">
    <location>
        <begin position="334"/>
        <end position="344"/>
    </location>
</feature>
<dbReference type="EMBL" id="AUVB01000028">
    <property type="protein sequence ID" value="KGE04366.1"/>
    <property type="molecule type" value="Genomic_DNA"/>
</dbReference>
<dbReference type="AlphaFoldDB" id="A0A095XXC1"/>
<evidence type="ECO:0000313" key="3">
    <source>
        <dbReference type="EMBL" id="KGE04366.1"/>
    </source>
</evidence>
<dbReference type="Gene3D" id="3.40.50.300">
    <property type="entry name" value="P-loop containing nucleotide triphosphate hydrolases"/>
    <property type="match status" value="1"/>
</dbReference>